<keyword evidence="2" id="KW-1185">Reference proteome</keyword>
<dbReference type="AlphaFoldDB" id="A2BNC2"/>
<organism evidence="1 2">
    <name type="scientific">Hyperthermus butylicus (strain DSM 5456 / JCM 9403 / PLM1-5)</name>
    <dbReference type="NCBI Taxonomy" id="415426"/>
    <lineage>
        <taxon>Archaea</taxon>
        <taxon>Thermoproteota</taxon>
        <taxon>Thermoprotei</taxon>
        <taxon>Desulfurococcales</taxon>
        <taxon>Pyrodictiaceae</taxon>
        <taxon>Hyperthermus</taxon>
    </lineage>
</organism>
<reference evidence="1 2" key="1">
    <citation type="journal article" date="2007" name="Archaea">
        <title>The genome of Hyperthermus butylicus: a sulfur-reducing, peptide fermenting, neutrophilic Crenarchaeote growing up to 108 degrees C.</title>
        <authorList>
            <person name="Brugger K."/>
            <person name="Chen L."/>
            <person name="Stark M."/>
            <person name="Zibat A."/>
            <person name="Redder P."/>
            <person name="Ruepp A."/>
            <person name="Awayez M."/>
            <person name="She Q."/>
            <person name="Garrett R.A."/>
            <person name="Klenk H.P."/>
        </authorList>
    </citation>
    <scope>NUCLEOTIDE SEQUENCE [LARGE SCALE GENOMIC DNA]</scope>
    <source>
        <strain evidence="2">DSM 5456 / JCM 9403 / PLM1-5</strain>
    </source>
</reference>
<name>A2BNC2_HYPBU</name>
<gene>
    <name evidence="1" type="ordered locus">Hbut_1670</name>
</gene>
<proteinExistence type="predicted"/>
<protein>
    <submittedName>
        <fullName evidence="1">Uncharacterized protein</fullName>
    </submittedName>
</protein>
<dbReference type="EnsemblBacteria" id="ABM81483">
    <property type="protein sequence ID" value="ABM81483"/>
    <property type="gene ID" value="Hbut_1670"/>
</dbReference>
<dbReference type="KEGG" id="hbu:Hbut_1670"/>
<dbReference type="eggNOG" id="arCOG03005">
    <property type="taxonomic scope" value="Archaea"/>
</dbReference>
<sequence>MVCWKLVRDRIGEELSGREGVLVYRVSGEQLEALLRVKIVEEAIELAESGDVGEAVDLVEALLEWLRLKGHGLEYVLRSAEEKRRVRGGFSGGYVVVWPDRDSC</sequence>
<dbReference type="HOGENOM" id="CLU_142081_1_0_2"/>
<dbReference type="InterPro" id="IPR038735">
    <property type="entry name" value="MSMEG_1276-like_NTP-PPase_dom"/>
</dbReference>
<dbReference type="CDD" id="cd11532">
    <property type="entry name" value="NTP-PPase_COG4997"/>
    <property type="match status" value="1"/>
</dbReference>
<accession>A2BNC2</accession>
<evidence type="ECO:0000313" key="2">
    <source>
        <dbReference type="Proteomes" id="UP000002593"/>
    </source>
</evidence>
<dbReference type="EMBL" id="CP000493">
    <property type="protein sequence ID" value="ABM81483.1"/>
    <property type="molecule type" value="Genomic_DNA"/>
</dbReference>
<dbReference type="Proteomes" id="UP000002593">
    <property type="component" value="Chromosome"/>
</dbReference>
<evidence type="ECO:0000313" key="1">
    <source>
        <dbReference type="EMBL" id="ABM81483.1"/>
    </source>
</evidence>